<feature type="compositionally biased region" description="Basic and acidic residues" evidence="1">
    <location>
        <begin position="298"/>
        <end position="307"/>
    </location>
</feature>
<dbReference type="EMBL" id="JAKELO010000002">
    <property type="protein sequence ID" value="MDE4907731.1"/>
    <property type="molecule type" value="Genomic_DNA"/>
</dbReference>
<dbReference type="InterPro" id="IPR036597">
    <property type="entry name" value="Fido-like_dom_sf"/>
</dbReference>
<dbReference type="Pfam" id="PF02661">
    <property type="entry name" value="Fic"/>
    <property type="match status" value="1"/>
</dbReference>
<reference evidence="3" key="1">
    <citation type="submission" date="2022-01" db="EMBL/GenBank/DDBJ databases">
        <title>Draft genome of Methanogenium marinum DSM 15558.</title>
        <authorList>
            <person name="Chen S.-C."/>
            <person name="You Y.-T."/>
        </authorList>
    </citation>
    <scope>NUCLEOTIDE SEQUENCE</scope>
    <source>
        <strain evidence="3">DSM 15558</strain>
    </source>
</reference>
<accession>A0A9Q4KUV3</accession>
<dbReference type="Gene3D" id="1.10.3290.10">
    <property type="entry name" value="Fido-like domain"/>
    <property type="match status" value="1"/>
</dbReference>
<gene>
    <name evidence="3" type="ORF">L0665_03780</name>
</gene>
<dbReference type="Proteomes" id="UP001143747">
    <property type="component" value="Unassembled WGS sequence"/>
</dbReference>
<dbReference type="SUPFAM" id="SSF140931">
    <property type="entry name" value="Fic-like"/>
    <property type="match status" value="1"/>
</dbReference>
<keyword evidence="4" id="KW-1185">Reference proteome</keyword>
<evidence type="ECO:0000313" key="4">
    <source>
        <dbReference type="Proteomes" id="UP001143747"/>
    </source>
</evidence>
<dbReference type="PANTHER" id="PTHR13504:SF38">
    <property type="entry name" value="FIDO DOMAIN-CONTAINING PROTEIN"/>
    <property type="match status" value="1"/>
</dbReference>
<sequence>MAHTDTNTIPAEILLRIEEKRELSSSMPPLSEDDTQKLHEELKLLHTYYSNAIAGSSLTLSETQSIVTEGETIKEKSPQEHCEAMNTATAFEQMERLAGEGTPMSHAMIQGIHEVVTNADPDSSSKYRRTNIKITGAKGASAAKAHPAWTEVMKLMNRLLTTVQNSKLSPIETAAYFYHQFCDIHPFTEGNGRVGRLLTCLYLIEHSYPPVLIKRESRKRYTQLIKPANAGEIGPLSDYIAKAVDESLTLSLAAYGGEDELMPMEDIAERIGEEIDESVGKRIGKEIGEDIVERVGKGIGEDSKGSEDSTDSLCSPASSASSASSESLESLESLYSLCSSVSPEYLNHRAELGVLDAVKIEYTWHTSRRALERYFALHENEEM</sequence>
<feature type="compositionally biased region" description="Low complexity" evidence="1">
    <location>
        <begin position="312"/>
        <end position="322"/>
    </location>
</feature>
<evidence type="ECO:0000313" key="3">
    <source>
        <dbReference type="EMBL" id="MDE4907731.1"/>
    </source>
</evidence>
<organism evidence="3 4">
    <name type="scientific">Methanogenium marinum</name>
    <dbReference type="NCBI Taxonomy" id="348610"/>
    <lineage>
        <taxon>Archaea</taxon>
        <taxon>Methanobacteriati</taxon>
        <taxon>Methanobacteriota</taxon>
        <taxon>Stenosarchaea group</taxon>
        <taxon>Methanomicrobia</taxon>
        <taxon>Methanomicrobiales</taxon>
        <taxon>Methanomicrobiaceae</taxon>
        <taxon>Methanogenium</taxon>
    </lineage>
</organism>
<dbReference type="InterPro" id="IPR003812">
    <property type="entry name" value="Fido"/>
</dbReference>
<evidence type="ECO:0000259" key="2">
    <source>
        <dbReference type="PROSITE" id="PS51459"/>
    </source>
</evidence>
<dbReference type="RefSeq" id="WP_274924379.1">
    <property type="nucleotide sequence ID" value="NZ_JAKELO010000002.1"/>
</dbReference>
<dbReference type="PROSITE" id="PS51459">
    <property type="entry name" value="FIDO"/>
    <property type="match status" value="1"/>
</dbReference>
<feature type="region of interest" description="Disordered" evidence="1">
    <location>
        <begin position="298"/>
        <end position="322"/>
    </location>
</feature>
<dbReference type="AlphaFoldDB" id="A0A9Q4KUV3"/>
<proteinExistence type="predicted"/>
<evidence type="ECO:0000256" key="1">
    <source>
        <dbReference type="SAM" id="MobiDB-lite"/>
    </source>
</evidence>
<protein>
    <submittedName>
        <fullName evidence="3">Fic family protein</fullName>
    </submittedName>
</protein>
<dbReference type="PANTHER" id="PTHR13504">
    <property type="entry name" value="FIDO DOMAIN-CONTAINING PROTEIN DDB_G0283145"/>
    <property type="match status" value="1"/>
</dbReference>
<comment type="caution">
    <text evidence="3">The sequence shown here is derived from an EMBL/GenBank/DDBJ whole genome shotgun (WGS) entry which is preliminary data.</text>
</comment>
<dbReference type="InterPro" id="IPR040198">
    <property type="entry name" value="Fido_containing"/>
</dbReference>
<feature type="domain" description="Fido" evidence="2">
    <location>
        <begin position="104"/>
        <end position="242"/>
    </location>
</feature>
<name>A0A9Q4KUV3_9EURY</name>